<dbReference type="AlphaFoldDB" id="A0A543B047"/>
<dbReference type="InParanoid" id="A0A543B047"/>
<dbReference type="EMBL" id="VFOW01000001">
    <property type="protein sequence ID" value="TQL78201.1"/>
    <property type="molecule type" value="Genomic_DNA"/>
</dbReference>
<dbReference type="InterPro" id="IPR046155">
    <property type="entry name" value="DUF6157"/>
</dbReference>
<accession>A0A543B047</accession>
<reference evidence="1 2" key="1">
    <citation type="submission" date="2019-06" db="EMBL/GenBank/DDBJ databases">
        <title>Sequencing the genomes of 1000 actinobacteria strains.</title>
        <authorList>
            <person name="Klenk H.-P."/>
        </authorList>
    </citation>
    <scope>NUCLEOTIDE SEQUENCE [LARGE SCALE GENOMIC DNA]</scope>
    <source>
        <strain evidence="1 2">DSM 45928</strain>
    </source>
</reference>
<protein>
    <submittedName>
        <fullName evidence="1">Uncharacterized protein</fullName>
    </submittedName>
</protein>
<evidence type="ECO:0000313" key="1">
    <source>
        <dbReference type="EMBL" id="TQL78201.1"/>
    </source>
</evidence>
<name>A0A543B047_9ACTN</name>
<dbReference type="RefSeq" id="WP_142042275.1">
    <property type="nucleotide sequence ID" value="NZ_JBHTGS010000004.1"/>
</dbReference>
<dbReference type="Pfam" id="PF19654">
    <property type="entry name" value="DUF6157"/>
    <property type="match status" value="1"/>
</dbReference>
<dbReference type="OrthoDB" id="2361182at2"/>
<proteinExistence type="predicted"/>
<organism evidence="1 2">
    <name type="scientific">Stackebrandtia endophytica</name>
    <dbReference type="NCBI Taxonomy" id="1496996"/>
    <lineage>
        <taxon>Bacteria</taxon>
        <taxon>Bacillati</taxon>
        <taxon>Actinomycetota</taxon>
        <taxon>Actinomycetes</taxon>
        <taxon>Glycomycetales</taxon>
        <taxon>Glycomycetaceae</taxon>
        <taxon>Stackebrandtia</taxon>
    </lineage>
</organism>
<keyword evidence="2" id="KW-1185">Reference proteome</keyword>
<evidence type="ECO:0000313" key="2">
    <source>
        <dbReference type="Proteomes" id="UP000317043"/>
    </source>
</evidence>
<sequence length="141" mass="15530">MEKVDYTDTFITVSPDSTASTGQVPAERGGKPTVASAMYHLLADNPYRYRSSDVIFDVWADRQDIADDDRPEARAQFYARSRACLRSSDLPKRYGWGIHADSAGFLAVYAVDSDEYRGLVAGTAPDGTAVTVRPGMRSSRR</sequence>
<gene>
    <name evidence="1" type="ORF">FB566_3783</name>
</gene>
<dbReference type="Proteomes" id="UP000317043">
    <property type="component" value="Unassembled WGS sequence"/>
</dbReference>
<comment type="caution">
    <text evidence="1">The sequence shown here is derived from an EMBL/GenBank/DDBJ whole genome shotgun (WGS) entry which is preliminary data.</text>
</comment>